<evidence type="ECO:0000256" key="3">
    <source>
        <dbReference type="ARBA" id="ARBA00022989"/>
    </source>
</evidence>
<evidence type="ECO:0000259" key="6">
    <source>
        <dbReference type="Pfam" id="PF04357"/>
    </source>
</evidence>
<protein>
    <recommendedName>
        <fullName evidence="6">Translocation and assembly module TamB C-terminal domain-containing protein</fullName>
    </recommendedName>
</protein>
<evidence type="ECO:0000256" key="1">
    <source>
        <dbReference type="ARBA" id="ARBA00004167"/>
    </source>
</evidence>
<dbReference type="GO" id="GO:0005886">
    <property type="term" value="C:plasma membrane"/>
    <property type="evidence" value="ECO:0007669"/>
    <property type="project" value="InterPro"/>
</dbReference>
<keyword evidence="2" id="KW-0812">Transmembrane</keyword>
<evidence type="ECO:0000313" key="8">
    <source>
        <dbReference type="Proteomes" id="UP000515514"/>
    </source>
</evidence>
<dbReference type="InterPro" id="IPR007452">
    <property type="entry name" value="TamB_C"/>
</dbReference>
<dbReference type="EMBL" id="CP052909">
    <property type="protein sequence ID" value="QNJ98812.1"/>
    <property type="molecule type" value="Genomic_DNA"/>
</dbReference>
<comment type="subcellular location">
    <subcellularLocation>
        <location evidence="1">Membrane</location>
        <topology evidence="1">Single-pass membrane protein</topology>
    </subcellularLocation>
</comment>
<keyword evidence="3" id="KW-1133">Transmembrane helix</keyword>
<dbReference type="Proteomes" id="UP000515514">
    <property type="component" value="Chromosome"/>
</dbReference>
<keyword evidence="8" id="KW-1185">Reference proteome</keyword>
<dbReference type="Pfam" id="PF04357">
    <property type="entry name" value="TamB"/>
    <property type="match status" value="1"/>
</dbReference>
<evidence type="ECO:0000313" key="7">
    <source>
        <dbReference type="EMBL" id="QNJ98812.1"/>
    </source>
</evidence>
<sequence>MVLLIVLTVIILSIPKVQTFIANKVTDNLNETYGTEIHIDRLGLNWKGEVDIRGVYIADHHQDTLIYARQLETNIISFQNLIKGDLGFGNINMKSGKLYVKTYKGEEDDNLFIFSEKFNTGQKSESPFSLFGNDVTLTDSRIRIIDENLESPEIFDLRNVNVTANDFKVTGPDVEANIKALSLDAERGFKIKNLRSRFSYTLTEMNLDDLLLETEGSKLSGKILLDYSEKGLSDFINNVTIKATFQDAELATNDINAFYNEFGEDQLVYLNGTFEGTINDFIFTDADLRVGDTRLSGDFIIKDIISEDASYSIQARNHRISTSFYELRRFMPRVLGDVLPQEIKVLGPFTFTGTTSITTTELKTNSTLSSAIGSAVTQLEMGNINNFDNAFYSGNVKLDRFNLGKIAGTTSLGRSSANLNFDGRGFTQNTVNTQISGTISTFNFEGYDYKNIKVSGNLKNPLFNGDLSIDDPNLKLTFKGLVDVSKDANQYDFEADVEYAELNKLNLFKRDSISVFTGKVIMDMDGTTVDDAVGTISFNETFYQNEDDDFFFDDFKVISSFEGDIRTIEIVSPDIVNGKISGKFLVEDIPNLFVNGIGSIYANYIPNEVTNDQYIDYQFTVYNKIVEVFVPQLQLGENTQVKGSVSSDESKFKLDFRSPEILLFDNYLSKINIQVDNDNPLYNTYASVDSVYTGFYNVTDLSFINKTINDTLYVRSEFKGGKDKTDLFNLSLYHTINPAGKSVVGVKRSDITYKEKVWYINERNNNLNKITFDDNFKNIKIDSLVLNHNQEIIRLAGILRDSTYKDIKLEFKDVNLGNITPHVDSLDLKGNVNGKLRFMQQDGAYYPNSTVTIDGVMINDVAFGDLNLGVVGNQDLSKYQINTTLTNNNVKSINAVGEIDVSANNPEINLDVTLNDFNLQAFSPFGGDVVSNIRGLISGNAKVTGNYKSPDINGSFNLMESGLKIPYLNTDFDLMNNTRVDVTKNMFDIGNTTITDTKFNTEGQLSGNILHNNFGDWELHLNISTDRLLVLDTPPDEDALYYGTAFISGTADINGPAEELVIDVIATTEEGTTFKIPLSDTESIGDDSFIHFLSPQEKQAIISGVEIQTEDVKGLSLNFELDINEKAEVEVVVDPVNNSRLKGRGAGILLIEINTLGKFNMWGDFLVIEGEYDFRYGGIIQKNIDVVPGGSINWDGSPERARLDLTAKYTTVANPSVLLDNPSANRKIPVEVLVDLTGELIQPNIDFRIEFPRTSSIVRSELEYKLQNKEQREKQALFLVATGSFVNDNLQSGADFGGVIAERVNSIVAEIFSQQDSKFAVLPYVVAADRNYNQDNGSQVGVQITSQVSERILINGKVGVPVGGVNESAVAGDIEVQWLANEDGSLRINFFNRQADIQFIGENQIFEQGAGVSYSVDFDTFRELVNRLFNKKLTLESENELPVIPDDNSIPVDFEPEAKKEEED</sequence>
<dbReference type="GO" id="GO:0009306">
    <property type="term" value="P:protein secretion"/>
    <property type="evidence" value="ECO:0007669"/>
    <property type="project" value="InterPro"/>
</dbReference>
<dbReference type="PANTHER" id="PTHR36985:SF1">
    <property type="entry name" value="TRANSLOCATION AND ASSEMBLY MODULE SUBUNIT TAMB"/>
    <property type="match status" value="1"/>
</dbReference>
<gene>
    <name evidence="7" type="ORF">ALE3EI_2269</name>
</gene>
<evidence type="ECO:0000256" key="5">
    <source>
        <dbReference type="SAM" id="MobiDB-lite"/>
    </source>
</evidence>
<dbReference type="KEGG" id="alti:ALE3EI_2269"/>
<feature type="region of interest" description="Disordered" evidence="5">
    <location>
        <begin position="1443"/>
        <end position="1464"/>
    </location>
</feature>
<name>A0A7G8PWU6_9FLAO</name>
<proteinExistence type="predicted"/>
<reference evidence="7 8" key="1">
    <citation type="submission" date="2020-04" db="EMBL/GenBank/DDBJ databases">
        <title>Genome sequence of Altibacter aquimarinus strain ALE3EI.</title>
        <authorList>
            <person name="Oh H.-M."/>
            <person name="Jang D."/>
        </authorList>
    </citation>
    <scope>NUCLEOTIDE SEQUENCE [LARGE SCALE GENOMIC DNA]</scope>
    <source>
        <strain evidence="7 8">ALE3EI</strain>
    </source>
</reference>
<dbReference type="PANTHER" id="PTHR36985">
    <property type="entry name" value="TRANSLOCATION AND ASSEMBLY MODULE SUBUNIT TAMB"/>
    <property type="match status" value="1"/>
</dbReference>
<evidence type="ECO:0000256" key="2">
    <source>
        <dbReference type="ARBA" id="ARBA00022692"/>
    </source>
</evidence>
<evidence type="ECO:0000256" key="4">
    <source>
        <dbReference type="ARBA" id="ARBA00023136"/>
    </source>
</evidence>
<keyword evidence="4" id="KW-0472">Membrane</keyword>
<feature type="domain" description="Translocation and assembly module TamB C-terminal" evidence="6">
    <location>
        <begin position="999"/>
        <end position="1418"/>
    </location>
</feature>
<accession>A0A7G8PWU6</accession>
<organism evidence="7 8">
    <name type="scientific">Constantimarinum furrinae</name>
    <dbReference type="NCBI Taxonomy" id="2562285"/>
    <lineage>
        <taxon>Bacteria</taxon>
        <taxon>Pseudomonadati</taxon>
        <taxon>Bacteroidota</taxon>
        <taxon>Flavobacteriia</taxon>
        <taxon>Flavobacteriales</taxon>
        <taxon>Flavobacteriaceae</taxon>
        <taxon>Altibacter/Constantimarinum group</taxon>
        <taxon>Constantimarinum</taxon>
    </lineage>
</organism>